<reference evidence="2 3" key="1">
    <citation type="submission" date="2020-08" db="EMBL/GenBank/DDBJ databases">
        <title>Novel species isolated from subtropical streams in China.</title>
        <authorList>
            <person name="Lu H."/>
        </authorList>
    </citation>
    <scope>NUCLEOTIDE SEQUENCE [LARGE SCALE GENOMIC DNA]</scope>
    <source>
        <strain evidence="2 3">KACC 16656</strain>
    </source>
</reference>
<evidence type="ECO:0000313" key="2">
    <source>
        <dbReference type="EMBL" id="MBC3807648.1"/>
    </source>
</evidence>
<keyword evidence="1" id="KW-1133">Transmembrane helix</keyword>
<keyword evidence="1" id="KW-0472">Membrane</keyword>
<accession>A0ABR6X3Y5</accession>
<name>A0ABR6X3Y5_9BURK</name>
<dbReference type="RefSeq" id="WP_186922735.1">
    <property type="nucleotide sequence ID" value="NZ_JACOFW010000009.1"/>
</dbReference>
<sequence length="83" mass="9429">MNEELLLTELIGMLPSPTYIVISILFGVIGLYCFQIGRKTTNPRLKWGGLALMFYPYLIGNDTRLLVIVGSALCALLYFWRRS</sequence>
<dbReference type="Proteomes" id="UP000648257">
    <property type="component" value="Unassembled WGS sequence"/>
</dbReference>
<feature type="transmembrane region" description="Helical" evidence="1">
    <location>
        <begin position="54"/>
        <end position="80"/>
    </location>
</feature>
<feature type="transmembrane region" description="Helical" evidence="1">
    <location>
        <begin position="16"/>
        <end position="34"/>
    </location>
</feature>
<protein>
    <recommendedName>
        <fullName evidence="4">Amino acid transport protein</fullName>
    </recommendedName>
</protein>
<evidence type="ECO:0000256" key="1">
    <source>
        <dbReference type="SAM" id="Phobius"/>
    </source>
</evidence>
<keyword evidence="1" id="KW-0812">Transmembrane</keyword>
<evidence type="ECO:0000313" key="3">
    <source>
        <dbReference type="Proteomes" id="UP000648257"/>
    </source>
</evidence>
<comment type="caution">
    <text evidence="2">The sequence shown here is derived from an EMBL/GenBank/DDBJ whole genome shotgun (WGS) entry which is preliminary data.</text>
</comment>
<gene>
    <name evidence="2" type="ORF">H8K52_09865</name>
</gene>
<dbReference type="EMBL" id="JACOFW010000009">
    <property type="protein sequence ID" value="MBC3807648.1"/>
    <property type="molecule type" value="Genomic_DNA"/>
</dbReference>
<keyword evidence="3" id="KW-1185">Reference proteome</keyword>
<evidence type="ECO:0008006" key="4">
    <source>
        <dbReference type="Google" id="ProtNLM"/>
    </source>
</evidence>
<organism evidence="2 3">
    <name type="scientific">Undibacterium seohonense</name>
    <dbReference type="NCBI Taxonomy" id="1344950"/>
    <lineage>
        <taxon>Bacteria</taxon>
        <taxon>Pseudomonadati</taxon>
        <taxon>Pseudomonadota</taxon>
        <taxon>Betaproteobacteria</taxon>
        <taxon>Burkholderiales</taxon>
        <taxon>Oxalobacteraceae</taxon>
        <taxon>Undibacterium</taxon>
    </lineage>
</organism>
<proteinExistence type="predicted"/>